<dbReference type="PANTHER" id="PTHR43712">
    <property type="entry name" value="PUTATIVE (AFU_ORTHOLOGUE AFUA_4G14580)-RELATED"/>
    <property type="match status" value="1"/>
</dbReference>
<evidence type="ECO:0000259" key="4">
    <source>
        <dbReference type="Pfam" id="PF00891"/>
    </source>
</evidence>
<feature type="domain" description="O-methyltransferase dimerisation" evidence="5">
    <location>
        <begin position="1"/>
        <end position="64"/>
    </location>
</feature>
<organism evidence="6 7">
    <name type="scientific">Actinokineospora xionganensis</name>
    <dbReference type="NCBI Taxonomy" id="2684470"/>
    <lineage>
        <taxon>Bacteria</taxon>
        <taxon>Bacillati</taxon>
        <taxon>Actinomycetota</taxon>
        <taxon>Actinomycetes</taxon>
        <taxon>Pseudonocardiales</taxon>
        <taxon>Pseudonocardiaceae</taxon>
        <taxon>Actinokineospora</taxon>
    </lineage>
</organism>
<reference evidence="6 7" key="1">
    <citation type="submission" date="2020-06" db="EMBL/GenBank/DDBJ databases">
        <title>Actinokineospora xiongansis sp. nov., isolated from soil of Baiyangdian.</title>
        <authorList>
            <person name="Zhang X."/>
        </authorList>
    </citation>
    <scope>NUCLEOTIDE SEQUENCE [LARGE SCALE GENOMIC DNA]</scope>
    <source>
        <strain evidence="6 7">HBU206404</strain>
    </source>
</reference>
<dbReference type="InterPro" id="IPR036390">
    <property type="entry name" value="WH_DNA-bd_sf"/>
</dbReference>
<dbReference type="Proteomes" id="UP000734823">
    <property type="component" value="Unassembled WGS sequence"/>
</dbReference>
<dbReference type="GO" id="GO:0008168">
    <property type="term" value="F:methyltransferase activity"/>
    <property type="evidence" value="ECO:0007669"/>
    <property type="project" value="UniProtKB-KW"/>
</dbReference>
<dbReference type="InterPro" id="IPR016461">
    <property type="entry name" value="COMT-like"/>
</dbReference>
<evidence type="ECO:0000313" key="6">
    <source>
        <dbReference type="EMBL" id="MBC6447891.1"/>
    </source>
</evidence>
<keyword evidence="3" id="KW-0949">S-adenosyl-L-methionine</keyword>
<dbReference type="InterPro" id="IPR029063">
    <property type="entry name" value="SAM-dependent_MTases_sf"/>
</dbReference>
<keyword evidence="7" id="KW-1185">Reference proteome</keyword>
<evidence type="ECO:0000313" key="7">
    <source>
        <dbReference type="Proteomes" id="UP000734823"/>
    </source>
</evidence>
<dbReference type="Gene3D" id="1.10.10.10">
    <property type="entry name" value="Winged helix-like DNA-binding domain superfamily/Winged helix DNA-binding domain"/>
    <property type="match status" value="1"/>
</dbReference>
<name>A0ABR7L692_9PSEU</name>
<dbReference type="Pfam" id="PF00891">
    <property type="entry name" value="Methyltransf_2"/>
    <property type="match status" value="1"/>
</dbReference>
<evidence type="ECO:0000259" key="5">
    <source>
        <dbReference type="Pfam" id="PF08100"/>
    </source>
</evidence>
<evidence type="ECO:0000256" key="3">
    <source>
        <dbReference type="ARBA" id="ARBA00022691"/>
    </source>
</evidence>
<dbReference type="SUPFAM" id="SSF46785">
    <property type="entry name" value="Winged helix' DNA-binding domain"/>
    <property type="match status" value="1"/>
</dbReference>
<dbReference type="InterPro" id="IPR001077">
    <property type="entry name" value="COMT_C"/>
</dbReference>
<keyword evidence="2" id="KW-0808">Transferase</keyword>
<dbReference type="InterPro" id="IPR036388">
    <property type="entry name" value="WH-like_DNA-bd_sf"/>
</dbReference>
<evidence type="ECO:0000256" key="2">
    <source>
        <dbReference type="ARBA" id="ARBA00022679"/>
    </source>
</evidence>
<dbReference type="EMBL" id="JABVED010000005">
    <property type="protein sequence ID" value="MBC6447891.1"/>
    <property type="molecule type" value="Genomic_DNA"/>
</dbReference>
<accession>A0ABR7L692</accession>
<protein>
    <submittedName>
        <fullName evidence="6">SAM-dependent methyltransferase</fullName>
    </submittedName>
</protein>
<dbReference type="PIRSF" id="PIRSF005739">
    <property type="entry name" value="O-mtase"/>
    <property type="match status" value="1"/>
</dbReference>
<dbReference type="GO" id="GO:0032259">
    <property type="term" value="P:methylation"/>
    <property type="evidence" value="ECO:0007669"/>
    <property type="project" value="UniProtKB-KW"/>
</dbReference>
<dbReference type="PANTHER" id="PTHR43712:SF2">
    <property type="entry name" value="O-METHYLTRANSFERASE CICE"/>
    <property type="match status" value="1"/>
</dbReference>
<keyword evidence="1 6" id="KW-0489">Methyltransferase</keyword>
<proteinExistence type="predicted"/>
<comment type="caution">
    <text evidence="6">The sequence shown here is derived from an EMBL/GenBank/DDBJ whole genome shotgun (WGS) entry which is preliminary data.</text>
</comment>
<feature type="domain" description="O-methyltransferase C-terminal" evidence="4">
    <location>
        <begin position="90"/>
        <end position="290"/>
    </location>
</feature>
<dbReference type="SUPFAM" id="SSF53335">
    <property type="entry name" value="S-adenosyl-L-methionine-dependent methyltransferases"/>
    <property type="match status" value="1"/>
</dbReference>
<dbReference type="Gene3D" id="3.40.50.150">
    <property type="entry name" value="Vaccinia Virus protein VP39"/>
    <property type="match status" value="1"/>
</dbReference>
<gene>
    <name evidence="6" type="ORF">GPZ80_11985</name>
</gene>
<dbReference type="PROSITE" id="PS51683">
    <property type="entry name" value="SAM_OMT_II"/>
    <property type="match status" value="1"/>
</dbReference>
<sequence length="312" mass="34061">MRTAVNLSIADHLAEGPKTPREIAELVKADAGHLTRVLRFLATREVFREDEDGKFHLTTAAGLLRKDSPLPMASIVGLLTDEMYWLPAGKLEDTVRKGTTAFPDIFGSPLFDYLAEHEERGRVFHTALDDLSATENGGVVAAYDWPEQGVVTDIGGGQGGLLRAVLTANKGMDGILFDHESVVREHRLDLPELAGRWSTQAGSFFDTVPQGADLYLLKRIIHDWNDADAVRILRACRKSMAEGGRVLVIDTVVPLGNDPHPSKLSDIAMMIVFDGKERTEAELRALFAEADLKLNRIIPTTGSVAIVEAIAA</sequence>
<dbReference type="Pfam" id="PF08100">
    <property type="entry name" value="Dimerisation"/>
    <property type="match status" value="1"/>
</dbReference>
<dbReference type="InterPro" id="IPR012967">
    <property type="entry name" value="COMT_dimerisation"/>
</dbReference>
<evidence type="ECO:0000256" key="1">
    <source>
        <dbReference type="ARBA" id="ARBA00022603"/>
    </source>
</evidence>